<keyword evidence="5" id="KW-1185">Reference proteome</keyword>
<feature type="transmembrane region" description="Helical" evidence="2">
    <location>
        <begin position="16"/>
        <end position="34"/>
    </location>
</feature>
<evidence type="ECO:0000313" key="5">
    <source>
        <dbReference type="Proteomes" id="UP000184536"/>
    </source>
</evidence>
<keyword evidence="2" id="KW-0472">Membrane</keyword>
<dbReference type="NCBIfam" id="TIGR00254">
    <property type="entry name" value="GGDEF"/>
    <property type="match status" value="1"/>
</dbReference>
<proteinExistence type="predicted"/>
<evidence type="ECO:0000256" key="1">
    <source>
        <dbReference type="SAM" id="Coils"/>
    </source>
</evidence>
<dbReference type="InterPro" id="IPR029787">
    <property type="entry name" value="Nucleotide_cyclase"/>
</dbReference>
<dbReference type="InterPro" id="IPR000160">
    <property type="entry name" value="GGDEF_dom"/>
</dbReference>
<dbReference type="InterPro" id="IPR050469">
    <property type="entry name" value="Diguanylate_Cyclase"/>
</dbReference>
<dbReference type="GO" id="GO:0005886">
    <property type="term" value="C:plasma membrane"/>
    <property type="evidence" value="ECO:0007669"/>
    <property type="project" value="TreeGrafter"/>
</dbReference>
<dbReference type="CDD" id="cd01949">
    <property type="entry name" value="GGDEF"/>
    <property type="match status" value="1"/>
</dbReference>
<accession>A0A1M6H757</accession>
<dbReference type="Pfam" id="PF00990">
    <property type="entry name" value="GGDEF"/>
    <property type="match status" value="1"/>
</dbReference>
<evidence type="ECO:0000259" key="3">
    <source>
        <dbReference type="PROSITE" id="PS50887"/>
    </source>
</evidence>
<dbReference type="SUPFAM" id="SSF55073">
    <property type="entry name" value="Nucleotide cyclase"/>
    <property type="match status" value="1"/>
</dbReference>
<dbReference type="GO" id="GO:0052621">
    <property type="term" value="F:diguanylate cyclase activity"/>
    <property type="evidence" value="ECO:0007669"/>
    <property type="project" value="TreeGrafter"/>
</dbReference>
<keyword evidence="1" id="KW-0175">Coiled coil</keyword>
<name>A0A1M6H757_9FIRM</name>
<reference evidence="5" key="1">
    <citation type="submission" date="2016-11" db="EMBL/GenBank/DDBJ databases">
        <authorList>
            <person name="Varghese N."/>
            <person name="Submissions S."/>
        </authorList>
    </citation>
    <scope>NUCLEOTIDE SEQUENCE [LARGE SCALE GENOMIC DNA]</scope>
    <source>
        <strain evidence="5">DSM 17957</strain>
    </source>
</reference>
<feature type="domain" description="GGDEF" evidence="3">
    <location>
        <begin position="136"/>
        <end position="270"/>
    </location>
</feature>
<dbReference type="AlphaFoldDB" id="A0A1M6H757"/>
<feature type="coiled-coil region" evidence="1">
    <location>
        <begin position="71"/>
        <end position="98"/>
    </location>
</feature>
<dbReference type="GO" id="GO:1902201">
    <property type="term" value="P:negative regulation of bacterial-type flagellum-dependent cell motility"/>
    <property type="evidence" value="ECO:0007669"/>
    <property type="project" value="TreeGrafter"/>
</dbReference>
<dbReference type="STRING" id="1121919.SAMN02745975_01467"/>
<dbReference type="Gene3D" id="3.30.70.270">
    <property type="match status" value="1"/>
</dbReference>
<feature type="transmembrane region" description="Helical" evidence="2">
    <location>
        <begin position="54"/>
        <end position="74"/>
    </location>
</feature>
<evidence type="ECO:0000313" key="4">
    <source>
        <dbReference type="EMBL" id="SHJ18006.1"/>
    </source>
</evidence>
<dbReference type="InterPro" id="IPR043128">
    <property type="entry name" value="Rev_trsase/Diguanyl_cyclase"/>
</dbReference>
<keyword evidence="2" id="KW-1133">Transmembrane helix</keyword>
<evidence type="ECO:0000256" key="2">
    <source>
        <dbReference type="SAM" id="Phobius"/>
    </source>
</evidence>
<dbReference type="SMART" id="SM00267">
    <property type="entry name" value="GGDEF"/>
    <property type="match status" value="1"/>
</dbReference>
<organism evidence="4 5">
    <name type="scientific">Geosporobacter subterraneus DSM 17957</name>
    <dbReference type="NCBI Taxonomy" id="1121919"/>
    <lineage>
        <taxon>Bacteria</taxon>
        <taxon>Bacillati</taxon>
        <taxon>Bacillota</taxon>
        <taxon>Clostridia</taxon>
        <taxon>Peptostreptococcales</taxon>
        <taxon>Thermotaleaceae</taxon>
        <taxon>Geosporobacter</taxon>
    </lineage>
</organism>
<dbReference type="PROSITE" id="PS50887">
    <property type="entry name" value="GGDEF"/>
    <property type="match status" value="1"/>
</dbReference>
<gene>
    <name evidence="4" type="ORF">SAMN02745975_01467</name>
</gene>
<keyword evidence="2" id="KW-0812">Transmembrane</keyword>
<dbReference type="EMBL" id="FQZV01000016">
    <property type="protein sequence ID" value="SHJ18006.1"/>
    <property type="molecule type" value="Genomic_DNA"/>
</dbReference>
<dbReference type="PANTHER" id="PTHR45138">
    <property type="entry name" value="REGULATORY COMPONENTS OF SENSORY TRANSDUCTION SYSTEM"/>
    <property type="match status" value="1"/>
</dbReference>
<protein>
    <submittedName>
        <fullName evidence="4">Diguanylate cyclase (GGDEF) domain-containing protein</fullName>
    </submittedName>
</protein>
<dbReference type="OrthoDB" id="9805474at2"/>
<dbReference type="RefSeq" id="WP_110940691.1">
    <property type="nucleotide sequence ID" value="NZ_FQZV01000016.1"/>
</dbReference>
<dbReference type="PANTHER" id="PTHR45138:SF23">
    <property type="entry name" value="SIGNALING PROTEIN"/>
    <property type="match status" value="1"/>
</dbReference>
<dbReference type="GO" id="GO:0043709">
    <property type="term" value="P:cell adhesion involved in single-species biofilm formation"/>
    <property type="evidence" value="ECO:0007669"/>
    <property type="project" value="TreeGrafter"/>
</dbReference>
<sequence>MIEGFRAYLKESKHSPWIYSIVAIIGALPFLGMIFKDWVPTLENGRHIGEALLFTGYILLVIFSSCLIMIMTLLKRKLVELEHDKEQLIKQAEEYRSMLEDHRTFGTIDGMTGIYNRSFGLSFLDQQIKIAKRDGTDLTISYLDINNLKVVNDSYGHSAGDQLIISACSILKENLRESDVLCRMGGDEFLMILPNCSLGQADLVINRVKSQIESFNRKSLWSYKLSISIGVATFCRDTDMNIEELIHEADTNMYYHKRRDKGKRAVAMDE</sequence>
<dbReference type="Proteomes" id="UP000184536">
    <property type="component" value="Unassembled WGS sequence"/>
</dbReference>